<evidence type="ECO:0000313" key="3">
    <source>
        <dbReference type="Proteomes" id="UP000728185"/>
    </source>
</evidence>
<feature type="compositionally biased region" description="Polar residues" evidence="1">
    <location>
        <begin position="110"/>
        <end position="119"/>
    </location>
</feature>
<feature type="non-terminal residue" evidence="2">
    <location>
        <position position="1"/>
    </location>
</feature>
<dbReference type="OrthoDB" id="6288890at2759"/>
<feature type="compositionally biased region" description="Polar residues" evidence="1">
    <location>
        <begin position="135"/>
        <end position="150"/>
    </location>
</feature>
<feature type="region of interest" description="Disordered" evidence="1">
    <location>
        <begin position="388"/>
        <end position="425"/>
    </location>
</feature>
<protein>
    <submittedName>
        <fullName evidence="2">Uncharacterized protein</fullName>
    </submittedName>
</protein>
<evidence type="ECO:0000256" key="1">
    <source>
        <dbReference type="SAM" id="MobiDB-lite"/>
    </source>
</evidence>
<sequence length="662" mass="72234">DNLPEHLVHLVSTLRPSDHLLGALPKGSSAGLAYRSLSTAYSLRHTGTRLNRVKATIRAATEAVLNAQKLSSTDPSCHIANLHYQAKTTSLHPSKPSVMVKRDDYLRTTRPVSTVQPRRSSMWMRSAPTDESRPVNASPSGSADHPSSTDAHIPRPSRPVTVSLCDLPNVALPKEIREIETASNCCVSPAPPQLDRASSADSVSMPIQLSTAATTPDPQSGCYHGVIESHSGLSMPILHIGLQCEGVSCSECPSRNSSGATSNTSPACEVEPILDRLLNETRSLELSFTNSSSPTPVKRSVKRLTNYDARLIAEANLFAPVSSHRRRSPVNSQLANYSVDFIKEGNGRTKTTRSSLSSVPKLASQRLRSARARSARLVSEQHQFCNNSPSTYSLRHSKRRRCQTINRSSRSRRKSESSYHHSSHISGSQVLFMSEAVPDSTSQIGPEPPHIYPFLAHESDEELVSAHVECVDSYIVSGMDQSCSTTPLRTDPMDDSDLSGDPAGVSHTCSFTSFATEPMDFVYADHDYTKCADHGMKTKPNQVMDSMQLSPPFHENYSTPISHFLSSTPPPPVLHPVSPPGSDRQDLVASPTLHRSIWPSDDHLLFPKVAPNSCPSKSASFWAVSTTSARMSSSDEHLIPFEPRLTVTLKRIGPQSYQISQP</sequence>
<accession>A0A8E0S6F9</accession>
<organism evidence="2 3">
    <name type="scientific">Fasciolopsis buskii</name>
    <dbReference type="NCBI Taxonomy" id="27845"/>
    <lineage>
        <taxon>Eukaryota</taxon>
        <taxon>Metazoa</taxon>
        <taxon>Spiralia</taxon>
        <taxon>Lophotrochozoa</taxon>
        <taxon>Platyhelminthes</taxon>
        <taxon>Trematoda</taxon>
        <taxon>Digenea</taxon>
        <taxon>Plagiorchiida</taxon>
        <taxon>Echinostomata</taxon>
        <taxon>Echinostomatoidea</taxon>
        <taxon>Fasciolidae</taxon>
        <taxon>Fasciolopsis</taxon>
    </lineage>
</organism>
<reference evidence="2" key="1">
    <citation type="submission" date="2019-05" db="EMBL/GenBank/DDBJ databases">
        <title>Annotation for the trematode Fasciolopsis buski.</title>
        <authorList>
            <person name="Choi Y.-J."/>
        </authorList>
    </citation>
    <scope>NUCLEOTIDE SEQUENCE</scope>
    <source>
        <strain evidence="2">HT</strain>
        <tissue evidence="2">Whole worm</tissue>
    </source>
</reference>
<proteinExistence type="predicted"/>
<dbReference type="AlphaFoldDB" id="A0A8E0S6F9"/>
<keyword evidence="3" id="KW-1185">Reference proteome</keyword>
<feature type="region of interest" description="Disordered" evidence="1">
    <location>
        <begin position="108"/>
        <end position="160"/>
    </location>
</feature>
<name>A0A8E0S6F9_9TREM</name>
<dbReference type="Proteomes" id="UP000728185">
    <property type="component" value="Unassembled WGS sequence"/>
</dbReference>
<comment type="caution">
    <text evidence="2">The sequence shown here is derived from an EMBL/GenBank/DDBJ whole genome shotgun (WGS) entry which is preliminary data.</text>
</comment>
<evidence type="ECO:0000313" key="2">
    <source>
        <dbReference type="EMBL" id="KAA0197864.1"/>
    </source>
</evidence>
<dbReference type="EMBL" id="LUCM01002102">
    <property type="protein sequence ID" value="KAA0197864.1"/>
    <property type="molecule type" value="Genomic_DNA"/>
</dbReference>
<gene>
    <name evidence="2" type="ORF">FBUS_10195</name>
</gene>